<dbReference type="Gene3D" id="1.10.10.10">
    <property type="entry name" value="Winged helix-like DNA-binding domain superfamily/Winged helix DNA-binding domain"/>
    <property type="match status" value="1"/>
</dbReference>
<dbReference type="PANTHER" id="PTHR42756:SF1">
    <property type="entry name" value="TRANSCRIPTIONAL REPRESSOR OF EMRAB OPERON"/>
    <property type="match status" value="1"/>
</dbReference>
<name>A0AAP4BAR4_9FIRM</name>
<dbReference type="PROSITE" id="PS01117">
    <property type="entry name" value="HTH_MARR_1"/>
    <property type="match status" value="1"/>
</dbReference>
<dbReference type="GO" id="GO:0003700">
    <property type="term" value="F:DNA-binding transcription factor activity"/>
    <property type="evidence" value="ECO:0007669"/>
    <property type="project" value="InterPro"/>
</dbReference>
<evidence type="ECO:0000256" key="2">
    <source>
        <dbReference type="ARBA" id="ARBA00023125"/>
    </source>
</evidence>
<keyword evidence="2" id="KW-0238">DNA-binding</keyword>
<dbReference type="SMART" id="SM00347">
    <property type="entry name" value="HTH_MARR"/>
    <property type="match status" value="1"/>
</dbReference>
<evidence type="ECO:0000259" key="4">
    <source>
        <dbReference type="PROSITE" id="PS50995"/>
    </source>
</evidence>
<evidence type="ECO:0000256" key="3">
    <source>
        <dbReference type="ARBA" id="ARBA00023163"/>
    </source>
</evidence>
<dbReference type="PROSITE" id="PS50995">
    <property type="entry name" value="HTH_MARR_2"/>
    <property type="match status" value="1"/>
</dbReference>
<dbReference type="InterPro" id="IPR036390">
    <property type="entry name" value="WH_DNA-bd_sf"/>
</dbReference>
<dbReference type="InterPro" id="IPR036388">
    <property type="entry name" value="WH-like_DNA-bd_sf"/>
</dbReference>
<keyword evidence="6" id="KW-1185">Reference proteome</keyword>
<dbReference type="Pfam" id="PF12802">
    <property type="entry name" value="MarR_2"/>
    <property type="match status" value="1"/>
</dbReference>
<gene>
    <name evidence="5" type="ORF">QJ036_07865</name>
</gene>
<dbReference type="AlphaFoldDB" id="A0AAP4BAR4"/>
<keyword evidence="3" id="KW-0804">Transcription</keyword>
<dbReference type="PANTHER" id="PTHR42756">
    <property type="entry name" value="TRANSCRIPTIONAL REGULATOR, MARR"/>
    <property type="match status" value="1"/>
</dbReference>
<feature type="domain" description="HTH marR-type" evidence="4">
    <location>
        <begin position="1"/>
        <end position="139"/>
    </location>
</feature>
<dbReference type="InterPro" id="IPR023187">
    <property type="entry name" value="Tscrpt_reg_MarR-type_CS"/>
</dbReference>
<comment type="caution">
    <text evidence="5">The sequence shown here is derived from an EMBL/GenBank/DDBJ whole genome shotgun (WGS) entry which is preliminary data.</text>
</comment>
<accession>A0AAP4BAR4</accession>
<proteinExistence type="predicted"/>
<sequence>MNRITATDGLLCHKRTIKLYDSLLKRACDQYSLSPVEITIISFLHNNPSQDTAGEIAELRSLPKGNVSQGVESLIQKSLISRRQDKTDRRRIHLALTEKAIPIIHQVEQVRIAFFEQLFQGFSQEELKQYADFSKRIMENVLKGSKK</sequence>
<evidence type="ECO:0000256" key="1">
    <source>
        <dbReference type="ARBA" id="ARBA00023015"/>
    </source>
</evidence>
<reference evidence="5 6" key="1">
    <citation type="submission" date="2023-05" db="EMBL/GenBank/DDBJ databases">
        <title>[ruminococcus] sp. nov., isolated from a pig farm feces dump.</title>
        <authorList>
            <person name="Chang Y.-H."/>
        </authorList>
    </citation>
    <scope>NUCLEOTIDE SEQUENCE [LARGE SCALE GENOMIC DNA]</scope>
    <source>
        <strain evidence="5 6">YH-rum2234</strain>
    </source>
</reference>
<evidence type="ECO:0000313" key="6">
    <source>
        <dbReference type="Proteomes" id="UP001300383"/>
    </source>
</evidence>
<dbReference type="PRINTS" id="PR00598">
    <property type="entry name" value="HTHMARR"/>
</dbReference>
<keyword evidence="1" id="KW-0805">Transcription regulation</keyword>
<dbReference type="SUPFAM" id="SSF46785">
    <property type="entry name" value="Winged helix' DNA-binding domain"/>
    <property type="match status" value="1"/>
</dbReference>
<evidence type="ECO:0000313" key="5">
    <source>
        <dbReference type="EMBL" id="MDI9242387.1"/>
    </source>
</evidence>
<dbReference type="GO" id="GO:0003677">
    <property type="term" value="F:DNA binding"/>
    <property type="evidence" value="ECO:0007669"/>
    <property type="project" value="UniProtKB-KW"/>
</dbReference>
<dbReference type="Proteomes" id="UP001300383">
    <property type="component" value="Unassembled WGS sequence"/>
</dbReference>
<dbReference type="RefSeq" id="WP_283230835.1">
    <property type="nucleotide sequence ID" value="NZ_JASGBQ010000011.1"/>
</dbReference>
<organism evidence="5 6">
    <name type="scientific">Fusibacillus kribbianus</name>
    <dbReference type="NCBI Taxonomy" id="3044208"/>
    <lineage>
        <taxon>Bacteria</taxon>
        <taxon>Bacillati</taxon>
        <taxon>Bacillota</taxon>
        <taxon>Clostridia</taxon>
        <taxon>Lachnospirales</taxon>
        <taxon>Lachnospiraceae</taxon>
        <taxon>Fusibacillus</taxon>
    </lineage>
</organism>
<protein>
    <submittedName>
        <fullName evidence="5">MarR family transcriptional regulator</fullName>
    </submittedName>
</protein>
<dbReference type="EMBL" id="JASGBQ010000011">
    <property type="protein sequence ID" value="MDI9242387.1"/>
    <property type="molecule type" value="Genomic_DNA"/>
</dbReference>
<dbReference type="InterPro" id="IPR000835">
    <property type="entry name" value="HTH_MarR-typ"/>
</dbReference>